<protein>
    <submittedName>
        <fullName evidence="1">Uncharacterized protein</fullName>
    </submittedName>
</protein>
<evidence type="ECO:0000313" key="1">
    <source>
        <dbReference type="EnsemblMetazoa" id="Aqu2.1.42836_001"/>
    </source>
</evidence>
<dbReference type="AlphaFoldDB" id="A0A1X7VR55"/>
<dbReference type="EnsemblMetazoa" id="Aqu2.1.42836_001">
    <property type="protein sequence ID" value="Aqu2.1.42836_001"/>
    <property type="gene ID" value="Aqu2.1.42836"/>
</dbReference>
<sequence>MAEVLQCVLLLERVIYDLSQLQDRRFLTSYDSESFLTNIELAYRKQIVIELLDELSTEEREGIDLVSQCLCVIRLIQLSTLLSEVSLSSTAVVCYTSEVDCPLYEIPEVRYEVLMRKYIHCSSICQSYGCFYQYCEEKNVRCPHSY</sequence>
<dbReference type="OrthoDB" id="2686689at2759"/>
<reference evidence="1" key="1">
    <citation type="submission" date="2017-05" db="UniProtKB">
        <authorList>
            <consortium name="EnsemblMetazoa"/>
        </authorList>
    </citation>
    <scope>IDENTIFICATION</scope>
</reference>
<proteinExistence type="predicted"/>
<name>A0A1X7VR55_AMPQE</name>
<dbReference type="InParanoid" id="A0A1X7VR55"/>
<accession>A0A1X7VR55</accession>
<organism evidence="1">
    <name type="scientific">Amphimedon queenslandica</name>
    <name type="common">Sponge</name>
    <dbReference type="NCBI Taxonomy" id="400682"/>
    <lineage>
        <taxon>Eukaryota</taxon>
        <taxon>Metazoa</taxon>
        <taxon>Porifera</taxon>
        <taxon>Demospongiae</taxon>
        <taxon>Heteroscleromorpha</taxon>
        <taxon>Haplosclerida</taxon>
        <taxon>Niphatidae</taxon>
        <taxon>Amphimedon</taxon>
    </lineage>
</organism>